<dbReference type="InterPro" id="IPR001789">
    <property type="entry name" value="Sig_transdc_resp-reg_receiver"/>
</dbReference>
<keyword evidence="4" id="KW-0418">Kinase</keyword>
<dbReference type="InterPro" id="IPR013656">
    <property type="entry name" value="PAS_4"/>
</dbReference>
<dbReference type="GO" id="GO:0000155">
    <property type="term" value="F:phosphorelay sensor kinase activity"/>
    <property type="evidence" value="ECO:0007669"/>
    <property type="project" value="InterPro"/>
</dbReference>
<dbReference type="SMART" id="SM00448">
    <property type="entry name" value="REC"/>
    <property type="match status" value="1"/>
</dbReference>
<keyword evidence="4" id="KW-0808">Transferase</keyword>
<evidence type="ECO:0000313" key="9">
    <source>
        <dbReference type="EMBL" id="SOS18651.1"/>
    </source>
</evidence>
<dbReference type="CDD" id="cd00082">
    <property type="entry name" value="HisKA"/>
    <property type="match status" value="1"/>
</dbReference>
<dbReference type="CDD" id="cd16919">
    <property type="entry name" value="HATPase_CckA-like"/>
    <property type="match status" value="1"/>
</dbReference>
<dbReference type="Gene3D" id="3.30.450.20">
    <property type="entry name" value="PAS domain"/>
    <property type="match status" value="2"/>
</dbReference>
<evidence type="ECO:0000256" key="5">
    <source>
        <dbReference type="PROSITE-ProRule" id="PRU00169"/>
    </source>
</evidence>
<reference evidence="10" key="1">
    <citation type="submission" date="2017-11" db="EMBL/GenBank/DDBJ databases">
        <authorList>
            <person name="Blom J."/>
        </authorList>
    </citation>
    <scope>NUCLEOTIDE SEQUENCE [LARGE SCALE GENOMIC DNA]</scope>
</reference>
<name>A0A193SMY7_9PSED</name>
<dbReference type="InterPro" id="IPR036890">
    <property type="entry name" value="HATPase_C_sf"/>
</dbReference>
<evidence type="ECO:0000313" key="10">
    <source>
        <dbReference type="Proteomes" id="UP000239025"/>
    </source>
</evidence>
<sequence>MTPTDLQHLQSRLAALEQENASLKESLSVTGREAEYALAQSQERYRFLFNAMDEGFCIIEFFDGPHGPLSDYIHVEANPAYEYHEYHAGISNVVGKKLREMVPEEADGWLEFYGDVLRTGKPIRFERELVATGRYLALTAFRIEPASRKQVAVLFQDITERKRAELALKQLNETLEARIIEAVAERNVLADVVNGTNAFIHVVDCNFRWMAINGAALREFERLFGVRPQVGDNMLDLLADLLADRPQSKADLERRWTRALAGEEFAESVSFSDSNDPASHFEIRYSTLRNAQGQAIGAYLFAYDVSERLREQERLSQAEEALRQSQKMEAVGQLTGGIAHDFNNLLTGITGSLELLKTRVSQGRFNELDRYIGAAQDASKRAASLTHRLLAFSRRQTLDPKPVDVNRLVIGMEELIRRTVGPHITVEVVTSVGLWSTFIDAPQLENALLNLCINARDAMPRGGRITIETANRWIDERGSQSRDLIPGQYLSLCVSDTGTGMSPEVINRAFDPFFTTKPLGQGTGLGLSMVYGFVRQSGGQVRIYSEPDQGTNMCLYLPRHYVGAPEEIEAADAAGSAPVQTERTVMIVDDEPTIRMLVAEVLEDQGYIPIEAGEGASALKVLESDARIDLLVTDVGLPGGMNGRQLADAARIIRPDLKVLFITGYAENAIIGNGHLDPGMWVLTKPFTMEAFASRIYEMIERED</sequence>
<evidence type="ECO:0000259" key="8">
    <source>
        <dbReference type="PROSITE" id="PS50110"/>
    </source>
</evidence>
<dbReference type="CDD" id="cd18161">
    <property type="entry name" value="REC_hyHK_blue-like"/>
    <property type="match status" value="1"/>
</dbReference>
<dbReference type="Proteomes" id="UP000239025">
    <property type="component" value="Chromosome 1"/>
</dbReference>
<comment type="catalytic activity">
    <reaction evidence="1">
        <text>ATP + protein L-histidine = ADP + protein N-phospho-L-histidine.</text>
        <dbReference type="EC" id="2.7.13.3"/>
    </reaction>
</comment>
<dbReference type="EC" id="2.7.13.3" evidence="2"/>
<dbReference type="PANTHER" id="PTHR43065">
    <property type="entry name" value="SENSOR HISTIDINE KINASE"/>
    <property type="match status" value="1"/>
</dbReference>
<evidence type="ECO:0000259" key="7">
    <source>
        <dbReference type="PROSITE" id="PS50109"/>
    </source>
</evidence>
<dbReference type="Gene3D" id="3.40.50.2300">
    <property type="match status" value="1"/>
</dbReference>
<evidence type="ECO:0000256" key="1">
    <source>
        <dbReference type="ARBA" id="ARBA00000085"/>
    </source>
</evidence>
<organism evidence="9 10">
    <name type="scientific">Pseudomonas cerasi</name>
    <dbReference type="NCBI Taxonomy" id="1583341"/>
    <lineage>
        <taxon>Bacteria</taxon>
        <taxon>Pseudomonadati</taxon>
        <taxon>Pseudomonadota</taxon>
        <taxon>Gammaproteobacteria</taxon>
        <taxon>Pseudomonadales</taxon>
        <taxon>Pseudomonadaceae</taxon>
        <taxon>Pseudomonas</taxon>
    </lineage>
</organism>
<feature type="domain" description="Histidine kinase" evidence="7">
    <location>
        <begin position="337"/>
        <end position="561"/>
    </location>
</feature>
<dbReference type="RefSeq" id="WP_065349497.1">
    <property type="nucleotide sequence ID" value="NZ_LT222319.1"/>
</dbReference>
<dbReference type="PRINTS" id="PR00344">
    <property type="entry name" value="BCTRLSENSOR"/>
</dbReference>
<dbReference type="InterPro" id="IPR036097">
    <property type="entry name" value="HisK_dim/P_sf"/>
</dbReference>
<dbReference type="InterPro" id="IPR003594">
    <property type="entry name" value="HATPase_dom"/>
</dbReference>
<dbReference type="SUPFAM" id="SSF55785">
    <property type="entry name" value="PYP-like sensor domain (PAS domain)"/>
    <property type="match status" value="2"/>
</dbReference>
<dbReference type="SMART" id="SM00387">
    <property type="entry name" value="HATPase_c"/>
    <property type="match status" value="1"/>
</dbReference>
<evidence type="ECO:0000256" key="6">
    <source>
        <dbReference type="SAM" id="Coils"/>
    </source>
</evidence>
<dbReference type="InterPro" id="IPR004358">
    <property type="entry name" value="Sig_transdc_His_kin-like_C"/>
</dbReference>
<evidence type="ECO:0000256" key="4">
    <source>
        <dbReference type="ARBA" id="ARBA00022777"/>
    </source>
</evidence>
<keyword evidence="3 5" id="KW-0597">Phosphoprotein</keyword>
<dbReference type="InterPro" id="IPR011006">
    <property type="entry name" value="CheY-like_superfamily"/>
</dbReference>
<dbReference type="SMART" id="SM00388">
    <property type="entry name" value="HisKA"/>
    <property type="match status" value="1"/>
</dbReference>
<dbReference type="PANTHER" id="PTHR43065:SF42">
    <property type="entry name" value="TWO-COMPONENT SENSOR PPRA"/>
    <property type="match status" value="1"/>
</dbReference>
<dbReference type="Pfam" id="PF00512">
    <property type="entry name" value="HisKA"/>
    <property type="match status" value="1"/>
</dbReference>
<dbReference type="InterPro" id="IPR005467">
    <property type="entry name" value="His_kinase_dom"/>
</dbReference>
<dbReference type="Pfam" id="PF00072">
    <property type="entry name" value="Response_reg"/>
    <property type="match status" value="1"/>
</dbReference>
<dbReference type="InterPro" id="IPR003661">
    <property type="entry name" value="HisK_dim/P_dom"/>
</dbReference>
<evidence type="ECO:0000256" key="3">
    <source>
        <dbReference type="ARBA" id="ARBA00022553"/>
    </source>
</evidence>
<keyword evidence="10" id="KW-1185">Reference proteome</keyword>
<proteinExistence type="predicted"/>
<dbReference type="EMBL" id="LT963395">
    <property type="protein sequence ID" value="SOS18651.1"/>
    <property type="molecule type" value="Genomic_DNA"/>
</dbReference>
<dbReference type="SUPFAM" id="SSF55874">
    <property type="entry name" value="ATPase domain of HSP90 chaperone/DNA topoisomerase II/histidine kinase"/>
    <property type="match status" value="1"/>
</dbReference>
<dbReference type="PROSITE" id="PS50110">
    <property type="entry name" value="RESPONSE_REGULATORY"/>
    <property type="match status" value="1"/>
</dbReference>
<dbReference type="InterPro" id="IPR035965">
    <property type="entry name" value="PAS-like_dom_sf"/>
</dbReference>
<dbReference type="AlphaFoldDB" id="A0A193SMY7"/>
<dbReference type="Pfam" id="PF02518">
    <property type="entry name" value="HATPase_c"/>
    <property type="match status" value="1"/>
</dbReference>
<dbReference type="Pfam" id="PF08448">
    <property type="entry name" value="PAS_4"/>
    <property type="match status" value="2"/>
</dbReference>
<dbReference type="SUPFAM" id="SSF52172">
    <property type="entry name" value="CheY-like"/>
    <property type="match status" value="1"/>
</dbReference>
<keyword evidence="6" id="KW-0175">Coiled coil</keyword>
<feature type="modified residue" description="4-aspartylphosphate" evidence="5">
    <location>
        <position position="634"/>
    </location>
</feature>
<dbReference type="SUPFAM" id="SSF47384">
    <property type="entry name" value="Homodimeric domain of signal transducing histidine kinase"/>
    <property type="match status" value="1"/>
</dbReference>
<dbReference type="PROSITE" id="PS50109">
    <property type="entry name" value="HIS_KIN"/>
    <property type="match status" value="1"/>
</dbReference>
<accession>A0A193SMY7</accession>
<gene>
    <name evidence="9" type="ORF">PL963_01985</name>
</gene>
<protein>
    <recommendedName>
        <fullName evidence="2">histidine kinase</fullName>
        <ecNumber evidence="2">2.7.13.3</ecNumber>
    </recommendedName>
</protein>
<evidence type="ECO:0000256" key="2">
    <source>
        <dbReference type="ARBA" id="ARBA00012438"/>
    </source>
</evidence>
<dbReference type="Gene3D" id="1.10.287.130">
    <property type="match status" value="1"/>
</dbReference>
<dbReference type="Gene3D" id="3.30.565.10">
    <property type="entry name" value="Histidine kinase-like ATPase, C-terminal domain"/>
    <property type="match status" value="1"/>
</dbReference>
<feature type="coiled-coil region" evidence="6">
    <location>
        <begin position="6"/>
        <end position="33"/>
    </location>
</feature>
<feature type="domain" description="Response regulatory" evidence="8">
    <location>
        <begin position="584"/>
        <end position="700"/>
    </location>
</feature>